<keyword evidence="1" id="KW-0106">Calcium</keyword>
<sequence>MNQDGRLSLEELKQAFGHLGAAVPAYRAILGLCKADANHDGSVDMDELDELVKYAYQLGPPKLTVLFRLASKAVDKQKIGIGSN</sequence>
<keyword evidence="4" id="KW-1185">Reference proteome</keyword>
<dbReference type="EMBL" id="VDCV01000008">
    <property type="protein sequence ID" value="KAB5544447.1"/>
    <property type="molecule type" value="Genomic_DNA"/>
</dbReference>
<dbReference type="AlphaFoldDB" id="A0A5N5LNY3"/>
<dbReference type="PROSITE" id="PS50222">
    <property type="entry name" value="EF_HAND_2"/>
    <property type="match status" value="1"/>
</dbReference>
<dbReference type="InterPro" id="IPR018247">
    <property type="entry name" value="EF_Hand_1_Ca_BS"/>
</dbReference>
<name>A0A5N5LNY3_9ROSI</name>
<proteinExistence type="predicted"/>
<dbReference type="Proteomes" id="UP000326939">
    <property type="component" value="Chromosome 8"/>
</dbReference>
<organism evidence="3 4">
    <name type="scientific">Salix brachista</name>
    <dbReference type="NCBI Taxonomy" id="2182728"/>
    <lineage>
        <taxon>Eukaryota</taxon>
        <taxon>Viridiplantae</taxon>
        <taxon>Streptophyta</taxon>
        <taxon>Embryophyta</taxon>
        <taxon>Tracheophyta</taxon>
        <taxon>Spermatophyta</taxon>
        <taxon>Magnoliopsida</taxon>
        <taxon>eudicotyledons</taxon>
        <taxon>Gunneridae</taxon>
        <taxon>Pentapetalae</taxon>
        <taxon>rosids</taxon>
        <taxon>fabids</taxon>
        <taxon>Malpighiales</taxon>
        <taxon>Salicaceae</taxon>
        <taxon>Saliceae</taxon>
        <taxon>Salix</taxon>
    </lineage>
</organism>
<evidence type="ECO:0000313" key="3">
    <source>
        <dbReference type="EMBL" id="KAB5544447.1"/>
    </source>
</evidence>
<dbReference type="PROSITE" id="PS00018">
    <property type="entry name" value="EF_HAND_1"/>
    <property type="match status" value="1"/>
</dbReference>
<protein>
    <recommendedName>
        <fullName evidence="2">EF-hand domain-containing protein</fullName>
    </recommendedName>
</protein>
<dbReference type="Pfam" id="PF13202">
    <property type="entry name" value="EF-hand_5"/>
    <property type="match status" value="2"/>
</dbReference>
<evidence type="ECO:0000256" key="1">
    <source>
        <dbReference type="ARBA" id="ARBA00022837"/>
    </source>
</evidence>
<accession>A0A5N5LNY3</accession>
<dbReference type="Gene3D" id="1.10.238.10">
    <property type="entry name" value="EF-hand"/>
    <property type="match status" value="1"/>
</dbReference>
<dbReference type="InterPro" id="IPR002048">
    <property type="entry name" value="EF_hand_dom"/>
</dbReference>
<dbReference type="SUPFAM" id="SSF47473">
    <property type="entry name" value="EF-hand"/>
    <property type="match status" value="1"/>
</dbReference>
<gene>
    <name evidence="3" type="ORF">DKX38_012559</name>
</gene>
<evidence type="ECO:0000313" key="4">
    <source>
        <dbReference type="Proteomes" id="UP000326939"/>
    </source>
</evidence>
<dbReference type="InterPro" id="IPR011992">
    <property type="entry name" value="EF-hand-dom_pair"/>
</dbReference>
<comment type="caution">
    <text evidence="3">The sequence shown here is derived from an EMBL/GenBank/DDBJ whole genome shotgun (WGS) entry which is preliminary data.</text>
</comment>
<dbReference type="GO" id="GO:0005509">
    <property type="term" value="F:calcium ion binding"/>
    <property type="evidence" value="ECO:0007669"/>
    <property type="project" value="InterPro"/>
</dbReference>
<evidence type="ECO:0000259" key="2">
    <source>
        <dbReference type="PROSITE" id="PS50222"/>
    </source>
</evidence>
<feature type="domain" description="EF-hand" evidence="2">
    <location>
        <begin position="1"/>
        <end position="22"/>
    </location>
</feature>
<reference evidence="4" key="1">
    <citation type="journal article" date="2019" name="Gigascience">
        <title>De novo genome assembly of the endangered Acer yangbiense, a plant species with extremely small populations endemic to Yunnan Province, China.</title>
        <authorList>
            <person name="Yang J."/>
            <person name="Wariss H.M."/>
            <person name="Tao L."/>
            <person name="Zhang R."/>
            <person name="Yun Q."/>
            <person name="Hollingsworth P."/>
            <person name="Dao Z."/>
            <person name="Luo G."/>
            <person name="Guo H."/>
            <person name="Ma Y."/>
            <person name="Sun W."/>
        </authorList>
    </citation>
    <scope>NUCLEOTIDE SEQUENCE [LARGE SCALE GENOMIC DNA]</scope>
    <source>
        <strain evidence="4">cv. br00</strain>
    </source>
</reference>